<dbReference type="Pfam" id="PF13401">
    <property type="entry name" value="AAA_22"/>
    <property type="match status" value="1"/>
</dbReference>
<dbReference type="InterPro" id="IPR049945">
    <property type="entry name" value="AAA_22"/>
</dbReference>
<gene>
    <name evidence="3" type="ORF">E1288_25745</name>
</gene>
<dbReference type="GO" id="GO:0016887">
    <property type="term" value="F:ATP hydrolysis activity"/>
    <property type="evidence" value="ECO:0007669"/>
    <property type="project" value="InterPro"/>
</dbReference>
<evidence type="ECO:0000313" key="3">
    <source>
        <dbReference type="EMBL" id="TDD43784.1"/>
    </source>
</evidence>
<dbReference type="Gene3D" id="3.40.50.300">
    <property type="entry name" value="P-loop containing nucleotide triphosphate hydrolases"/>
    <property type="match status" value="1"/>
</dbReference>
<dbReference type="PANTHER" id="PTHR47691">
    <property type="entry name" value="REGULATOR-RELATED"/>
    <property type="match status" value="1"/>
</dbReference>
<dbReference type="InterPro" id="IPR011990">
    <property type="entry name" value="TPR-like_helical_dom_sf"/>
</dbReference>
<sequence>MRGWLRRCGFFPAILSVALAGHWVCAFCGRSVRRCRGGCGLRANWGGAMGGRPRSGRRPGPVPTPGTLLGRFALELRRLREESGSPSFETLSYETARLGRAFSDTSLRNACSGKQIPTWDVTEMFIRSCVAYAHGNPEHAAEVARGWVAKQLVAEWTKRWRALHQSDQPERPPVAAAPASELEGNLPAEVTSFVGRHRELAEARRMLRRSRLVTLTGMGGVGKTRLALRVATGLVQEHARDGVWLVELASLTYPEMVARTVAATLGIREAARLPLEAIRDFLLDKQLLLVLDNCEHLLEACAGLVRELLQAAPGLRVLATSRQPLGVTGEHIAQVSPLSLPGNADLSNAGEIARYDAIALFVDRASNVVPNFAVTEENRAIVARLCRRLDGIPLAIELAARRLRVLSLEDLWERLAEDFRLLRNGDRAGPRRHQALQAVFNWSYELCSPAEQKVWARLAVFEGGVALDAAEIVAADDEFGGDEVFDAVAGLVDKSILTRIDTGGQARFRLLDTLRQYGRDRLAAAGEEADVRRRHRDWCAELVYRAESEWSGFRQSRWYTRLRNEHANVRLALESFLADGEGDRALAMAGALAFYWVSSGTLSEGREWLERALAQPGQHSIARARALWAAGYLSAVLGELSTASGLIDQADEVAQGVGDARTLADVANVRGLLAIYRGEFDVADELIQRSLDDYREIGNPYRVQLAMGMLGVVDSAAGNGAEAIDHYLEAGELGAETGEWWLHNNVRWVLSVQYLQEGKLTEAAELMKEVLRNKKHLNDRHGIASVIDTFAWVVAAAEAPHTATLLLGAAHRIWPTLHERFFGFPNLIALHHQCVQQLRETLGEGEFTAIFEEGAQLSTSQAVSYALNVREPGQGP</sequence>
<proteinExistence type="predicted"/>
<accession>A0A4R4YIB5</accession>
<organism evidence="3 4">
    <name type="scientific">Saccharopolyspora elongata</name>
    <dbReference type="NCBI Taxonomy" id="2530387"/>
    <lineage>
        <taxon>Bacteria</taxon>
        <taxon>Bacillati</taxon>
        <taxon>Actinomycetota</taxon>
        <taxon>Actinomycetes</taxon>
        <taxon>Pseudonocardiales</taxon>
        <taxon>Pseudonocardiaceae</taxon>
        <taxon>Saccharopolyspora</taxon>
    </lineage>
</organism>
<dbReference type="InterPro" id="IPR027417">
    <property type="entry name" value="P-loop_NTPase"/>
</dbReference>
<dbReference type="PANTHER" id="PTHR47691:SF3">
    <property type="entry name" value="HTH-TYPE TRANSCRIPTIONAL REGULATOR RV0890C-RELATED"/>
    <property type="match status" value="1"/>
</dbReference>
<name>A0A4R4YIB5_9PSEU</name>
<dbReference type="SUPFAM" id="SSF48452">
    <property type="entry name" value="TPR-like"/>
    <property type="match status" value="1"/>
</dbReference>
<dbReference type="Gene3D" id="1.25.40.10">
    <property type="entry name" value="Tetratricopeptide repeat domain"/>
    <property type="match status" value="1"/>
</dbReference>
<dbReference type="OrthoDB" id="9812579at2"/>
<dbReference type="Pfam" id="PF25872">
    <property type="entry name" value="HTH_77"/>
    <property type="match status" value="1"/>
</dbReference>
<dbReference type="SUPFAM" id="SSF52540">
    <property type="entry name" value="P-loop containing nucleoside triphosphate hydrolases"/>
    <property type="match status" value="1"/>
</dbReference>
<keyword evidence="4" id="KW-1185">Reference proteome</keyword>
<dbReference type="EMBL" id="SMKW01000037">
    <property type="protein sequence ID" value="TDD43784.1"/>
    <property type="molecule type" value="Genomic_DNA"/>
</dbReference>
<evidence type="ECO:0000259" key="1">
    <source>
        <dbReference type="Pfam" id="PF13401"/>
    </source>
</evidence>
<dbReference type="AlphaFoldDB" id="A0A4R4YIB5"/>
<protein>
    <submittedName>
        <fullName evidence="3">Tetratricopeptide repeat protein</fullName>
    </submittedName>
</protein>
<feature type="domain" description="Winged helix-turn-helix" evidence="2">
    <location>
        <begin position="449"/>
        <end position="523"/>
    </location>
</feature>
<dbReference type="PRINTS" id="PR00364">
    <property type="entry name" value="DISEASERSIST"/>
</dbReference>
<reference evidence="3 4" key="1">
    <citation type="submission" date="2019-03" db="EMBL/GenBank/DDBJ databases">
        <title>Draft genome sequences of novel Actinobacteria.</title>
        <authorList>
            <person name="Sahin N."/>
            <person name="Ay H."/>
            <person name="Saygin H."/>
        </authorList>
    </citation>
    <scope>NUCLEOTIDE SEQUENCE [LARGE SCALE GENOMIC DNA]</scope>
    <source>
        <strain evidence="3 4">7K502</strain>
    </source>
</reference>
<evidence type="ECO:0000259" key="2">
    <source>
        <dbReference type="Pfam" id="PF25872"/>
    </source>
</evidence>
<dbReference type="Proteomes" id="UP000294947">
    <property type="component" value="Unassembled WGS sequence"/>
</dbReference>
<feature type="domain" description="ORC1/DEAH AAA+ ATPase" evidence="1">
    <location>
        <begin position="209"/>
        <end position="309"/>
    </location>
</feature>
<evidence type="ECO:0000313" key="4">
    <source>
        <dbReference type="Proteomes" id="UP000294947"/>
    </source>
</evidence>
<comment type="caution">
    <text evidence="3">The sequence shown here is derived from an EMBL/GenBank/DDBJ whole genome shotgun (WGS) entry which is preliminary data.</text>
</comment>
<dbReference type="InterPro" id="IPR058852">
    <property type="entry name" value="HTH_77"/>
</dbReference>